<dbReference type="STRING" id="1121416.SAMN02745220_03279"/>
<keyword evidence="3 6" id="KW-0812">Transmembrane</keyword>
<dbReference type="PANTHER" id="PTHR23501">
    <property type="entry name" value="MAJOR FACILITATOR SUPERFAMILY"/>
    <property type="match status" value="1"/>
</dbReference>
<sequence>MQEPIVQNKKFILLAALLALFLGAMDALIVSAAMPSIVTDLGGLTLYSWVYSAYFLARAVSLPVFGKLADRYSTKGLFLFSITVFMLASFLAGAASSMSILISARVFQGLGAGGIFALVYIVLSEISLPGERGKTLSFASSVWGISSIIGPTLGGVIVTYVSWRWIFFINVPLALLSLATIGRFLPSQTRTPKKVKLDIGGITCLSGFILSFLTIFIIGGRNYAWFSPQILGLGVLSVIFGVLFIAIEKRAADPVLDLRFFVRPVFALGNVAAFFASFAIFSLFAYVPLFIEGALAKTPMEVGVTMLSLSLGWSAGSLVLGRFVDGAGSRQAAILGGLFLVISSAAMLFFNPQTSLSVCFLVFLLAGLGMGFVTLSTLLLVQSDLSNVNLGVATSFHQFSRTLGGTIGVGICGGVVTTGLLRNLQDSATMIPPAVMDLLRKSVENLFRDEFRQMLNEQSALLLSLAVSNALSIVFWIIFGATLLCLASALLLRKREHRQFNASDGF</sequence>
<evidence type="ECO:0000259" key="7">
    <source>
        <dbReference type="PROSITE" id="PS50850"/>
    </source>
</evidence>
<dbReference type="OrthoDB" id="9807274at2"/>
<evidence type="ECO:0000313" key="9">
    <source>
        <dbReference type="Proteomes" id="UP000184603"/>
    </source>
</evidence>
<dbReference type="Gene3D" id="1.20.1250.20">
    <property type="entry name" value="MFS general substrate transporter like domains"/>
    <property type="match status" value="1"/>
</dbReference>
<dbReference type="SUPFAM" id="SSF103473">
    <property type="entry name" value="MFS general substrate transporter"/>
    <property type="match status" value="1"/>
</dbReference>
<feature type="transmembrane region" description="Helical" evidence="6">
    <location>
        <begin position="106"/>
        <end position="123"/>
    </location>
</feature>
<evidence type="ECO:0000256" key="2">
    <source>
        <dbReference type="ARBA" id="ARBA00022448"/>
    </source>
</evidence>
<dbReference type="GO" id="GO:0022857">
    <property type="term" value="F:transmembrane transporter activity"/>
    <property type="evidence" value="ECO:0007669"/>
    <property type="project" value="InterPro"/>
</dbReference>
<dbReference type="InterPro" id="IPR020846">
    <property type="entry name" value="MFS_dom"/>
</dbReference>
<dbReference type="Proteomes" id="UP000184603">
    <property type="component" value="Unassembled WGS sequence"/>
</dbReference>
<dbReference type="InterPro" id="IPR036259">
    <property type="entry name" value="MFS_trans_sf"/>
</dbReference>
<feature type="transmembrane region" description="Helical" evidence="6">
    <location>
        <begin position="268"/>
        <end position="291"/>
    </location>
</feature>
<evidence type="ECO:0000256" key="3">
    <source>
        <dbReference type="ARBA" id="ARBA00022692"/>
    </source>
</evidence>
<feature type="transmembrane region" description="Helical" evidence="6">
    <location>
        <begin position="135"/>
        <end position="159"/>
    </location>
</feature>
<evidence type="ECO:0000256" key="1">
    <source>
        <dbReference type="ARBA" id="ARBA00004127"/>
    </source>
</evidence>
<feature type="transmembrane region" description="Helical" evidence="6">
    <location>
        <begin position="197"/>
        <end position="219"/>
    </location>
</feature>
<feature type="transmembrane region" description="Helical" evidence="6">
    <location>
        <begin position="165"/>
        <end position="185"/>
    </location>
</feature>
<keyword evidence="5 6" id="KW-0472">Membrane</keyword>
<feature type="transmembrane region" description="Helical" evidence="6">
    <location>
        <begin position="355"/>
        <end position="381"/>
    </location>
</feature>
<dbReference type="GO" id="GO:0005886">
    <property type="term" value="C:plasma membrane"/>
    <property type="evidence" value="ECO:0007669"/>
    <property type="project" value="TreeGrafter"/>
</dbReference>
<dbReference type="AlphaFoldDB" id="A0A1M7YC37"/>
<dbReference type="InterPro" id="IPR011701">
    <property type="entry name" value="MFS"/>
</dbReference>
<evidence type="ECO:0000313" key="8">
    <source>
        <dbReference type="EMBL" id="SHO50146.1"/>
    </source>
</evidence>
<evidence type="ECO:0000256" key="6">
    <source>
        <dbReference type="SAM" id="Phobius"/>
    </source>
</evidence>
<feature type="transmembrane region" description="Helical" evidence="6">
    <location>
        <begin position="12"/>
        <end position="34"/>
    </location>
</feature>
<feature type="transmembrane region" description="Helical" evidence="6">
    <location>
        <begin position="402"/>
        <end position="421"/>
    </location>
</feature>
<dbReference type="Pfam" id="PF07690">
    <property type="entry name" value="MFS_1"/>
    <property type="match status" value="1"/>
</dbReference>
<feature type="transmembrane region" description="Helical" evidence="6">
    <location>
        <begin position="77"/>
        <end position="100"/>
    </location>
</feature>
<dbReference type="Gene3D" id="1.20.1720.10">
    <property type="entry name" value="Multidrug resistance protein D"/>
    <property type="match status" value="1"/>
</dbReference>
<dbReference type="PANTHER" id="PTHR23501:SF191">
    <property type="entry name" value="VACUOLAR BASIC AMINO ACID TRANSPORTER 4"/>
    <property type="match status" value="1"/>
</dbReference>
<keyword evidence="4 6" id="KW-1133">Transmembrane helix</keyword>
<dbReference type="PROSITE" id="PS50850">
    <property type="entry name" value="MFS"/>
    <property type="match status" value="1"/>
</dbReference>
<organism evidence="8 9">
    <name type="scientific">Desulfopila aestuarii DSM 18488</name>
    <dbReference type="NCBI Taxonomy" id="1121416"/>
    <lineage>
        <taxon>Bacteria</taxon>
        <taxon>Pseudomonadati</taxon>
        <taxon>Thermodesulfobacteriota</taxon>
        <taxon>Desulfobulbia</taxon>
        <taxon>Desulfobulbales</taxon>
        <taxon>Desulfocapsaceae</taxon>
        <taxon>Desulfopila</taxon>
    </lineage>
</organism>
<name>A0A1M7YC37_9BACT</name>
<feature type="transmembrane region" description="Helical" evidence="6">
    <location>
        <begin position="332"/>
        <end position="349"/>
    </location>
</feature>
<comment type="subcellular location">
    <subcellularLocation>
        <location evidence="1">Endomembrane system</location>
        <topology evidence="1">Multi-pass membrane protein</topology>
    </subcellularLocation>
</comment>
<feature type="transmembrane region" description="Helical" evidence="6">
    <location>
        <begin position="225"/>
        <end position="247"/>
    </location>
</feature>
<dbReference type="EMBL" id="FRFE01000017">
    <property type="protein sequence ID" value="SHO50146.1"/>
    <property type="molecule type" value="Genomic_DNA"/>
</dbReference>
<reference evidence="8 9" key="1">
    <citation type="submission" date="2016-12" db="EMBL/GenBank/DDBJ databases">
        <authorList>
            <person name="Song W.-J."/>
            <person name="Kurnit D.M."/>
        </authorList>
    </citation>
    <scope>NUCLEOTIDE SEQUENCE [LARGE SCALE GENOMIC DNA]</scope>
    <source>
        <strain evidence="8 9">DSM 18488</strain>
    </source>
</reference>
<dbReference type="GO" id="GO:0012505">
    <property type="term" value="C:endomembrane system"/>
    <property type="evidence" value="ECO:0007669"/>
    <property type="project" value="UniProtKB-SubCell"/>
</dbReference>
<gene>
    <name evidence="8" type="ORF">SAMN02745220_03279</name>
</gene>
<evidence type="ECO:0000256" key="5">
    <source>
        <dbReference type="ARBA" id="ARBA00023136"/>
    </source>
</evidence>
<feature type="transmembrane region" description="Helical" evidence="6">
    <location>
        <begin position="473"/>
        <end position="492"/>
    </location>
</feature>
<dbReference type="PRINTS" id="PR01036">
    <property type="entry name" value="TCRTETB"/>
</dbReference>
<feature type="domain" description="Major facilitator superfamily (MFS) profile" evidence="7">
    <location>
        <begin position="12"/>
        <end position="497"/>
    </location>
</feature>
<evidence type="ECO:0000256" key="4">
    <source>
        <dbReference type="ARBA" id="ARBA00022989"/>
    </source>
</evidence>
<keyword evidence="2" id="KW-0813">Transport</keyword>
<proteinExistence type="predicted"/>
<protein>
    <submittedName>
        <fullName evidence="8">Drug resistance transporter, EmrB/QacA subfamily</fullName>
    </submittedName>
</protein>
<keyword evidence="9" id="KW-1185">Reference proteome</keyword>
<feature type="transmembrane region" description="Helical" evidence="6">
    <location>
        <begin position="303"/>
        <end position="320"/>
    </location>
</feature>
<accession>A0A1M7YC37</accession>
<feature type="transmembrane region" description="Helical" evidence="6">
    <location>
        <begin position="46"/>
        <end position="65"/>
    </location>
</feature>